<dbReference type="InterPro" id="IPR002307">
    <property type="entry name" value="Tyr-tRNA-ligase"/>
</dbReference>
<dbReference type="RefSeq" id="WP_035060159.1">
    <property type="nucleotide sequence ID" value="NZ_AXCZ01000074.1"/>
</dbReference>
<dbReference type="EC" id="6.1.1.1" evidence="11"/>
<dbReference type="FunFam" id="1.10.240.10:FF:000001">
    <property type="entry name" value="Tyrosine--tRNA ligase"/>
    <property type="match status" value="1"/>
</dbReference>
<protein>
    <recommendedName>
        <fullName evidence="11">Tyrosine--tRNA ligase</fullName>
        <ecNumber evidence="11">6.1.1.1</ecNumber>
    </recommendedName>
    <alternativeName>
        <fullName evidence="11">Tyrosyl-tRNA synthetase</fullName>
        <shortName evidence="11">TyrRS</shortName>
    </alternativeName>
</protein>
<keyword evidence="15" id="KW-1185">Reference proteome</keyword>
<dbReference type="PANTHER" id="PTHR11766:SF0">
    <property type="entry name" value="TYROSINE--TRNA LIGASE, MITOCHONDRIAL"/>
    <property type="match status" value="1"/>
</dbReference>
<dbReference type="EMBL" id="AXCZ01000074">
    <property type="protein sequence ID" value="KGM13005.1"/>
    <property type="molecule type" value="Genomic_DNA"/>
</dbReference>
<evidence type="ECO:0000256" key="1">
    <source>
        <dbReference type="ARBA" id="ARBA00004496"/>
    </source>
</evidence>
<dbReference type="GO" id="GO:0003723">
    <property type="term" value="F:RNA binding"/>
    <property type="evidence" value="ECO:0007669"/>
    <property type="project" value="UniProtKB-KW"/>
</dbReference>
<comment type="function">
    <text evidence="11">Catalyzes the attachment of tyrosine to tRNA(Tyr) in a two-step reaction: tyrosine is first activated by ATP to form Tyr-AMP and then transferred to the acceptor end of tRNA(Tyr).</text>
</comment>
<dbReference type="GO" id="GO:0005829">
    <property type="term" value="C:cytosol"/>
    <property type="evidence" value="ECO:0007669"/>
    <property type="project" value="TreeGrafter"/>
</dbReference>
<comment type="caution">
    <text evidence="14">The sequence shown here is derived from an EMBL/GenBank/DDBJ whole genome shotgun (WGS) entry which is preliminary data.</text>
</comment>
<feature type="domain" description="Tyrosine--tRNA ligase SYY-like C-terminal" evidence="13">
    <location>
        <begin position="341"/>
        <end position="412"/>
    </location>
</feature>
<sequence length="430" mass="46018">MTDILEELAWRGLVAQTTDREALAQALGSGPVTVYCGFDPTAPSLHHGHLVQLVLLRHLQLAGHRVLPLVGGATGMIGDPRMSGERVLNTKETVAQWVDRLRAQIGRFLDLEGDNAAVMVNNLDWTADLNAIDFLRDVGKHYRLGTMLAKETVARRLASDEGISFTEFSYQILQGMDYLELYRRHGCTLQTGGNDQWGNLLSGVELVRKAEQATVHALTTPLVTKSDGTKFGKTEGGAVWLAPDMMSPYAFYQFWVNTEDADVVGYLRTFTFRSREEIAELADAVAERPAARQAQRVLARDVTALVHGEDEADAVVAASQALFGRGELVDIPAATFGAAVSALPTVAAAPGDPVVDAAVGCGLVAGRGAARRAVAEGGLYVNNDRVTDPDATLAAGDFLHGRWALLRRGKRTLAVADTAPADGTESSSAG</sequence>
<evidence type="ECO:0000256" key="5">
    <source>
        <dbReference type="ARBA" id="ARBA00022840"/>
    </source>
</evidence>
<proteinExistence type="inferred from homology"/>
<keyword evidence="6 12" id="KW-0694">RNA-binding</keyword>
<evidence type="ECO:0000256" key="8">
    <source>
        <dbReference type="ARBA" id="ARBA00023146"/>
    </source>
</evidence>
<evidence type="ECO:0000313" key="15">
    <source>
        <dbReference type="Proteomes" id="UP000054314"/>
    </source>
</evidence>
<keyword evidence="2 11" id="KW-0963">Cytoplasm</keyword>
<dbReference type="GO" id="GO:0006437">
    <property type="term" value="P:tyrosyl-tRNA aminoacylation"/>
    <property type="evidence" value="ECO:0007669"/>
    <property type="project" value="UniProtKB-UniRule"/>
</dbReference>
<evidence type="ECO:0000256" key="6">
    <source>
        <dbReference type="ARBA" id="ARBA00022884"/>
    </source>
</evidence>
<keyword evidence="5 11" id="KW-0067">ATP-binding</keyword>
<dbReference type="InterPro" id="IPR024088">
    <property type="entry name" value="Tyr-tRNA-ligase_bac-type"/>
</dbReference>
<dbReference type="Pfam" id="PF22421">
    <property type="entry name" value="SYY_C-terminal"/>
    <property type="match status" value="1"/>
</dbReference>
<evidence type="ECO:0000256" key="11">
    <source>
        <dbReference type="HAMAP-Rule" id="MF_02006"/>
    </source>
</evidence>
<feature type="binding site" evidence="11">
    <location>
        <position position="170"/>
    </location>
    <ligand>
        <name>L-tyrosine</name>
        <dbReference type="ChEBI" id="CHEBI:58315"/>
    </ligand>
</feature>
<dbReference type="PROSITE" id="PS50889">
    <property type="entry name" value="S4"/>
    <property type="match status" value="1"/>
</dbReference>
<evidence type="ECO:0000256" key="9">
    <source>
        <dbReference type="ARBA" id="ARBA00048248"/>
    </source>
</evidence>
<feature type="binding site" evidence="11">
    <location>
        <position position="35"/>
    </location>
    <ligand>
        <name>L-tyrosine</name>
        <dbReference type="ChEBI" id="CHEBI:58315"/>
    </ligand>
</feature>
<dbReference type="Proteomes" id="UP000054314">
    <property type="component" value="Unassembled WGS sequence"/>
</dbReference>
<gene>
    <name evidence="11" type="primary">tyrS</name>
    <name evidence="14" type="ORF">N869_16710</name>
</gene>
<dbReference type="InterPro" id="IPR014729">
    <property type="entry name" value="Rossmann-like_a/b/a_fold"/>
</dbReference>
<dbReference type="OrthoDB" id="9804243at2"/>
<comment type="subunit">
    <text evidence="11">Homodimer.</text>
</comment>
<keyword evidence="3 11" id="KW-0436">Ligase</keyword>
<dbReference type="Pfam" id="PF00579">
    <property type="entry name" value="tRNA-synt_1b"/>
    <property type="match status" value="1"/>
</dbReference>
<evidence type="ECO:0000256" key="12">
    <source>
        <dbReference type="PROSITE-ProRule" id="PRU00182"/>
    </source>
</evidence>
<dbReference type="FunFam" id="3.40.50.620:FF:000008">
    <property type="entry name" value="Tyrosine--tRNA ligase"/>
    <property type="match status" value="1"/>
</dbReference>
<comment type="similarity">
    <text evidence="10 11">Belongs to the class-I aminoacyl-tRNA synthetase family. TyrS type 1 subfamily.</text>
</comment>
<dbReference type="Gene3D" id="1.10.240.10">
    <property type="entry name" value="Tyrosyl-Transfer RNA Synthetase"/>
    <property type="match status" value="1"/>
</dbReference>
<feature type="binding site" evidence="11">
    <location>
        <position position="233"/>
    </location>
    <ligand>
        <name>ATP</name>
        <dbReference type="ChEBI" id="CHEBI:30616"/>
    </ligand>
</feature>
<dbReference type="InterPro" id="IPR036986">
    <property type="entry name" value="S4_RNA-bd_sf"/>
</dbReference>
<reference evidence="14 15" key="1">
    <citation type="submission" date="2013-08" db="EMBL/GenBank/DDBJ databases">
        <title>Genome sequencing of Cellulomonas bogoriensis 69B4.</title>
        <authorList>
            <person name="Chen F."/>
            <person name="Li Y."/>
            <person name="Wang G."/>
        </authorList>
    </citation>
    <scope>NUCLEOTIDE SEQUENCE [LARGE SCALE GENOMIC DNA]</scope>
    <source>
        <strain evidence="14 15">69B4</strain>
    </source>
</reference>
<feature type="binding site" evidence="11">
    <location>
        <position position="174"/>
    </location>
    <ligand>
        <name>L-tyrosine</name>
        <dbReference type="ChEBI" id="CHEBI:58315"/>
    </ligand>
</feature>
<dbReference type="Gene3D" id="3.10.290.10">
    <property type="entry name" value="RNA-binding S4 domain"/>
    <property type="match status" value="1"/>
</dbReference>
<evidence type="ECO:0000256" key="10">
    <source>
        <dbReference type="ARBA" id="ARBA00060965"/>
    </source>
</evidence>
<comment type="catalytic activity">
    <reaction evidence="9 11">
        <text>tRNA(Tyr) + L-tyrosine + ATP = L-tyrosyl-tRNA(Tyr) + AMP + diphosphate + H(+)</text>
        <dbReference type="Rhea" id="RHEA:10220"/>
        <dbReference type="Rhea" id="RHEA-COMP:9706"/>
        <dbReference type="Rhea" id="RHEA-COMP:9707"/>
        <dbReference type="ChEBI" id="CHEBI:15378"/>
        <dbReference type="ChEBI" id="CHEBI:30616"/>
        <dbReference type="ChEBI" id="CHEBI:33019"/>
        <dbReference type="ChEBI" id="CHEBI:58315"/>
        <dbReference type="ChEBI" id="CHEBI:78442"/>
        <dbReference type="ChEBI" id="CHEBI:78536"/>
        <dbReference type="ChEBI" id="CHEBI:456215"/>
        <dbReference type="EC" id="6.1.1.1"/>
    </reaction>
</comment>
<evidence type="ECO:0000259" key="13">
    <source>
        <dbReference type="Pfam" id="PF22421"/>
    </source>
</evidence>
<dbReference type="InterPro" id="IPR024107">
    <property type="entry name" value="Tyr-tRNA-ligase_bac_1"/>
</dbReference>
<comment type="caution">
    <text evidence="11">Lacks conserved residue(s) required for the propagation of feature annotation.</text>
</comment>
<keyword evidence="8 11" id="KW-0030">Aminoacyl-tRNA synthetase</keyword>
<dbReference type="Gene3D" id="3.40.50.620">
    <property type="entry name" value="HUPs"/>
    <property type="match status" value="1"/>
</dbReference>
<dbReference type="HAMAP" id="MF_02006">
    <property type="entry name" value="Tyr_tRNA_synth_type1"/>
    <property type="match status" value="1"/>
</dbReference>
<evidence type="ECO:0000256" key="4">
    <source>
        <dbReference type="ARBA" id="ARBA00022741"/>
    </source>
</evidence>
<organism evidence="14 15">
    <name type="scientific">Cellulomonas bogoriensis 69B4 = DSM 16987</name>
    <dbReference type="NCBI Taxonomy" id="1386082"/>
    <lineage>
        <taxon>Bacteria</taxon>
        <taxon>Bacillati</taxon>
        <taxon>Actinomycetota</taxon>
        <taxon>Actinomycetes</taxon>
        <taxon>Micrococcales</taxon>
        <taxon>Cellulomonadaceae</taxon>
        <taxon>Cellulomonas</taxon>
    </lineage>
</organism>
<dbReference type="PRINTS" id="PR01040">
    <property type="entry name" value="TRNASYNTHTYR"/>
</dbReference>
<evidence type="ECO:0000256" key="7">
    <source>
        <dbReference type="ARBA" id="ARBA00022917"/>
    </source>
</evidence>
<dbReference type="SUPFAM" id="SSF55174">
    <property type="entry name" value="Alpha-L RNA-binding motif"/>
    <property type="match status" value="1"/>
</dbReference>
<dbReference type="InterPro" id="IPR054608">
    <property type="entry name" value="SYY-like_C"/>
</dbReference>
<dbReference type="NCBIfam" id="TIGR00234">
    <property type="entry name" value="tyrS"/>
    <property type="match status" value="1"/>
</dbReference>
<evidence type="ECO:0000256" key="3">
    <source>
        <dbReference type="ARBA" id="ARBA00022598"/>
    </source>
</evidence>
<evidence type="ECO:0000313" key="14">
    <source>
        <dbReference type="EMBL" id="KGM13005.1"/>
    </source>
</evidence>
<dbReference type="GO" id="GO:0005524">
    <property type="term" value="F:ATP binding"/>
    <property type="evidence" value="ECO:0007669"/>
    <property type="project" value="UniProtKB-UniRule"/>
</dbReference>
<evidence type="ECO:0000256" key="2">
    <source>
        <dbReference type="ARBA" id="ARBA00022490"/>
    </source>
</evidence>
<keyword evidence="4 11" id="KW-0547">Nucleotide-binding</keyword>
<name>A0A0A0BYF9_9CELL</name>
<feature type="short sequence motif" description="'KMSKS' region" evidence="11">
    <location>
        <begin position="230"/>
        <end position="234"/>
    </location>
</feature>
<dbReference type="CDD" id="cd00165">
    <property type="entry name" value="S4"/>
    <property type="match status" value="1"/>
</dbReference>
<comment type="subcellular location">
    <subcellularLocation>
        <location evidence="1 11">Cytoplasm</location>
    </subcellularLocation>
</comment>
<accession>A0A0A0BYF9</accession>
<dbReference type="GO" id="GO:0004831">
    <property type="term" value="F:tyrosine-tRNA ligase activity"/>
    <property type="evidence" value="ECO:0007669"/>
    <property type="project" value="UniProtKB-UniRule"/>
</dbReference>
<dbReference type="InterPro" id="IPR002305">
    <property type="entry name" value="aa-tRNA-synth_Ic"/>
</dbReference>
<dbReference type="PANTHER" id="PTHR11766">
    <property type="entry name" value="TYROSYL-TRNA SYNTHETASE"/>
    <property type="match status" value="1"/>
</dbReference>
<dbReference type="GO" id="GO:0042803">
    <property type="term" value="F:protein homodimerization activity"/>
    <property type="evidence" value="ECO:0007669"/>
    <property type="project" value="UniProtKB-ARBA"/>
</dbReference>
<keyword evidence="7 11" id="KW-0648">Protein biosynthesis</keyword>
<dbReference type="SUPFAM" id="SSF52374">
    <property type="entry name" value="Nucleotidylyl transferase"/>
    <property type="match status" value="1"/>
</dbReference>
<dbReference type="CDD" id="cd00805">
    <property type="entry name" value="TyrRS_core"/>
    <property type="match status" value="1"/>
</dbReference>
<dbReference type="AlphaFoldDB" id="A0A0A0BYF9"/>